<proteinExistence type="predicted"/>
<reference evidence="2 3" key="1">
    <citation type="submission" date="2024-09" db="EMBL/GenBank/DDBJ databases">
        <title>Chromosome-scale assembly of Riccia fluitans.</title>
        <authorList>
            <person name="Paukszto L."/>
            <person name="Sawicki J."/>
            <person name="Karawczyk K."/>
            <person name="Piernik-Szablinska J."/>
            <person name="Szczecinska M."/>
            <person name="Mazdziarz M."/>
        </authorList>
    </citation>
    <scope>NUCLEOTIDE SEQUENCE [LARGE SCALE GENOMIC DNA]</scope>
    <source>
        <strain evidence="2">Rf_01</strain>
        <tissue evidence="2">Aerial parts of the thallus</tissue>
    </source>
</reference>
<protein>
    <submittedName>
        <fullName evidence="2">Uncharacterized protein</fullName>
    </submittedName>
</protein>
<organism evidence="2 3">
    <name type="scientific">Riccia fluitans</name>
    <dbReference type="NCBI Taxonomy" id="41844"/>
    <lineage>
        <taxon>Eukaryota</taxon>
        <taxon>Viridiplantae</taxon>
        <taxon>Streptophyta</taxon>
        <taxon>Embryophyta</taxon>
        <taxon>Marchantiophyta</taxon>
        <taxon>Marchantiopsida</taxon>
        <taxon>Marchantiidae</taxon>
        <taxon>Marchantiales</taxon>
        <taxon>Ricciaceae</taxon>
        <taxon>Riccia</taxon>
    </lineage>
</organism>
<dbReference type="AlphaFoldDB" id="A0ABD1ZB45"/>
<feature type="region of interest" description="Disordered" evidence="1">
    <location>
        <begin position="1"/>
        <end position="118"/>
    </location>
</feature>
<evidence type="ECO:0000313" key="3">
    <source>
        <dbReference type="Proteomes" id="UP001605036"/>
    </source>
</evidence>
<evidence type="ECO:0000313" key="2">
    <source>
        <dbReference type="EMBL" id="KAL2644628.1"/>
    </source>
</evidence>
<dbReference type="Proteomes" id="UP001605036">
    <property type="component" value="Unassembled WGS sequence"/>
</dbReference>
<comment type="caution">
    <text evidence="2">The sequence shown here is derived from an EMBL/GenBank/DDBJ whole genome shotgun (WGS) entry which is preliminary data.</text>
</comment>
<keyword evidence="3" id="KW-1185">Reference proteome</keyword>
<feature type="compositionally biased region" description="Basic residues" evidence="1">
    <location>
        <begin position="85"/>
        <end position="99"/>
    </location>
</feature>
<feature type="compositionally biased region" description="Basic and acidic residues" evidence="1">
    <location>
        <begin position="51"/>
        <end position="72"/>
    </location>
</feature>
<feature type="compositionally biased region" description="Basic and acidic residues" evidence="1">
    <location>
        <begin position="23"/>
        <end position="43"/>
    </location>
</feature>
<feature type="compositionally biased region" description="Basic and acidic residues" evidence="1">
    <location>
        <begin position="100"/>
        <end position="109"/>
    </location>
</feature>
<dbReference type="EMBL" id="JBHFFA010000002">
    <property type="protein sequence ID" value="KAL2644628.1"/>
    <property type="molecule type" value="Genomic_DNA"/>
</dbReference>
<evidence type="ECO:0000256" key="1">
    <source>
        <dbReference type="SAM" id="MobiDB-lite"/>
    </source>
</evidence>
<gene>
    <name evidence="2" type="ORF">R1flu_012215</name>
</gene>
<name>A0ABD1ZB45_9MARC</name>
<sequence>MVHRGRSGSRTEGARKGHLHPWQIERRQGEFGRIRDVDGETRQITRGFVESTRKPKPRGEYRPTGDRGREGNARANPDDVNVERQRKHQRPTTRNRNRARREILTEKTGESAQKQRPLSREFPKQIVQTTQCHASEAVLSRRKAQAKFGDRNDPQLTRNVPAMIEQTCRTHRANASRDEGIDYRLTPAMRTDAMTATLEMATPGYLAGCNHRKNRAPDLTFILPLWPTAST</sequence>
<accession>A0ABD1ZB45</accession>